<evidence type="ECO:0000313" key="9">
    <source>
        <dbReference type="EMBL" id="CUH49414.1"/>
    </source>
</evidence>
<dbReference type="Gene3D" id="1.20.1530.20">
    <property type="match status" value="1"/>
</dbReference>
<feature type="transmembrane region" description="Helical" evidence="8">
    <location>
        <begin position="165"/>
        <end position="185"/>
    </location>
</feature>
<accession>A0A0P1EHA2</accession>
<keyword evidence="7 8" id="KW-0472">Membrane</keyword>
<feature type="transmembrane region" description="Helical" evidence="8">
    <location>
        <begin position="197"/>
        <end position="214"/>
    </location>
</feature>
<dbReference type="Proteomes" id="UP000050783">
    <property type="component" value="Unassembled WGS sequence"/>
</dbReference>
<dbReference type="Pfam" id="PF03547">
    <property type="entry name" value="Mem_trans"/>
    <property type="match status" value="1"/>
</dbReference>
<dbReference type="AlphaFoldDB" id="A0A0P1EHA2"/>
<evidence type="ECO:0000256" key="7">
    <source>
        <dbReference type="ARBA" id="ARBA00023136"/>
    </source>
</evidence>
<dbReference type="GO" id="GO:0055085">
    <property type="term" value="P:transmembrane transport"/>
    <property type="evidence" value="ECO:0007669"/>
    <property type="project" value="InterPro"/>
</dbReference>
<name>A0A0P1EHA2_9RHOB</name>
<feature type="transmembrane region" description="Helical" evidence="8">
    <location>
        <begin position="33"/>
        <end position="52"/>
    </location>
</feature>
<dbReference type="GeneID" id="55494752"/>
<keyword evidence="4" id="KW-1003">Cell membrane</keyword>
<comment type="similarity">
    <text evidence="2">Belongs to the auxin efflux carrier (TC 2.A.69) family.</text>
</comment>
<evidence type="ECO:0000256" key="2">
    <source>
        <dbReference type="ARBA" id="ARBA00010145"/>
    </source>
</evidence>
<evidence type="ECO:0000256" key="3">
    <source>
        <dbReference type="ARBA" id="ARBA00022448"/>
    </source>
</evidence>
<reference evidence="9 10" key="1">
    <citation type="submission" date="2015-09" db="EMBL/GenBank/DDBJ databases">
        <authorList>
            <consortium name="Swine Surveillance"/>
        </authorList>
    </citation>
    <scope>NUCLEOTIDE SEQUENCE [LARGE SCALE GENOMIC DNA]</scope>
    <source>
        <strain evidence="9 10">CECT 4292</strain>
    </source>
</reference>
<evidence type="ECO:0000256" key="8">
    <source>
        <dbReference type="SAM" id="Phobius"/>
    </source>
</evidence>
<dbReference type="InterPro" id="IPR004776">
    <property type="entry name" value="Mem_transp_PIN-like"/>
</dbReference>
<keyword evidence="6 8" id="KW-1133">Transmembrane helix</keyword>
<feature type="transmembrane region" description="Helical" evidence="8">
    <location>
        <begin position="254"/>
        <end position="274"/>
    </location>
</feature>
<feature type="transmembrane region" description="Helical" evidence="8">
    <location>
        <begin position="283"/>
        <end position="305"/>
    </location>
</feature>
<gene>
    <name evidence="9" type="ORF">RUA4292_03610</name>
</gene>
<dbReference type="PANTHER" id="PTHR36838:SF3">
    <property type="entry name" value="TRANSPORTER AUXIN EFFLUX CARRIER EC FAMILY"/>
    <property type="match status" value="1"/>
</dbReference>
<comment type="subcellular location">
    <subcellularLocation>
        <location evidence="1">Cell membrane</location>
        <topology evidence="1">Multi-pass membrane protein</topology>
    </subcellularLocation>
</comment>
<protein>
    <submittedName>
        <fullName evidence="9">Putative transporter YfdV</fullName>
    </submittedName>
</protein>
<keyword evidence="3" id="KW-0813">Transport</keyword>
<dbReference type="InterPro" id="IPR038770">
    <property type="entry name" value="Na+/solute_symporter_sf"/>
</dbReference>
<feature type="transmembrane region" description="Helical" evidence="8">
    <location>
        <begin position="95"/>
        <end position="118"/>
    </location>
</feature>
<feature type="transmembrane region" description="Helical" evidence="8">
    <location>
        <begin position="6"/>
        <end position="26"/>
    </location>
</feature>
<keyword evidence="5 8" id="KW-0812">Transmembrane</keyword>
<dbReference type="GO" id="GO:0005886">
    <property type="term" value="C:plasma membrane"/>
    <property type="evidence" value="ECO:0007669"/>
    <property type="project" value="UniProtKB-SubCell"/>
</dbReference>
<evidence type="ECO:0000256" key="1">
    <source>
        <dbReference type="ARBA" id="ARBA00004651"/>
    </source>
</evidence>
<dbReference type="RefSeq" id="WP_058278827.1">
    <property type="nucleotide sequence ID" value="NZ_CANLTD010000006.1"/>
</dbReference>
<evidence type="ECO:0000256" key="5">
    <source>
        <dbReference type="ARBA" id="ARBA00022692"/>
    </source>
</evidence>
<feature type="transmembrane region" description="Helical" evidence="8">
    <location>
        <begin position="124"/>
        <end position="144"/>
    </location>
</feature>
<evidence type="ECO:0000256" key="4">
    <source>
        <dbReference type="ARBA" id="ARBA00022475"/>
    </source>
</evidence>
<feature type="transmembrane region" description="Helical" evidence="8">
    <location>
        <begin position="64"/>
        <end position="83"/>
    </location>
</feature>
<organism evidence="9 10">
    <name type="scientific">Ruegeria atlantica</name>
    <dbReference type="NCBI Taxonomy" id="81569"/>
    <lineage>
        <taxon>Bacteria</taxon>
        <taxon>Pseudomonadati</taxon>
        <taxon>Pseudomonadota</taxon>
        <taxon>Alphaproteobacteria</taxon>
        <taxon>Rhodobacterales</taxon>
        <taxon>Roseobacteraceae</taxon>
        <taxon>Ruegeria</taxon>
    </lineage>
</organism>
<evidence type="ECO:0000256" key="6">
    <source>
        <dbReference type="ARBA" id="ARBA00022989"/>
    </source>
</evidence>
<sequence length="317" mass="33656">MELISLIAPVFAVILTGYVFSWTNLLGEDTSEALVQFAVYVLIPAIMFYLIGQEEFENLLNYGFYVSYGGTILALFAVLFIGLKALTSFQVGSATVLAFAGVASNTALVALPILHAIFGSKGALPAVLANLVVAILLLIMTTILETSAGHKASAKTPIYKILLNVLKNPIIAATLLGVLYSFTGIGFSDAVSDYLELMSQALAAVALFAIGFTTSVRTIVQTGPMILFLTVIKLLVVPGVVLLAGHLIGLDPLWIIAATVSAAAPTAKSIFLLAKHYDQEPQLAAHIVSATSFLAVGTLILWLFVLHHLHPTAFQLN</sequence>
<evidence type="ECO:0000313" key="10">
    <source>
        <dbReference type="Proteomes" id="UP000050783"/>
    </source>
</evidence>
<proteinExistence type="inferred from homology"/>
<dbReference type="STRING" id="81569.RUM4293_02469"/>
<feature type="transmembrane region" description="Helical" evidence="8">
    <location>
        <begin position="226"/>
        <end position="248"/>
    </location>
</feature>
<dbReference type="PANTHER" id="PTHR36838">
    <property type="entry name" value="AUXIN EFFLUX CARRIER FAMILY PROTEIN"/>
    <property type="match status" value="1"/>
</dbReference>
<dbReference type="EMBL" id="CYPU01000068">
    <property type="protein sequence ID" value="CUH49414.1"/>
    <property type="molecule type" value="Genomic_DNA"/>
</dbReference>
<dbReference type="OrthoDB" id="7362338at2"/>